<accession>A0A6N8DM50</accession>
<dbReference type="SUPFAM" id="SSF50199">
    <property type="entry name" value="Staphylococcal nuclease"/>
    <property type="match status" value="1"/>
</dbReference>
<dbReference type="Gene3D" id="2.40.50.90">
    <property type="match status" value="1"/>
</dbReference>
<dbReference type="RefSeq" id="WP_155446229.1">
    <property type="nucleotide sequence ID" value="NZ_JAOQNR010000009.1"/>
</dbReference>
<reference evidence="2 3" key="1">
    <citation type="submission" date="2019-11" db="EMBL/GenBank/DDBJ databases">
        <title>Whole-genome sequence of a Rhodoblastus acidophilus DSM 142.</title>
        <authorList>
            <person name="Kyndt J.A."/>
            <person name="Meyer T.E."/>
        </authorList>
    </citation>
    <scope>NUCLEOTIDE SEQUENCE [LARGE SCALE GENOMIC DNA]</scope>
    <source>
        <strain evidence="2 3">DSM 142</strain>
    </source>
</reference>
<keyword evidence="1" id="KW-0732">Signal</keyword>
<evidence type="ECO:0000313" key="3">
    <source>
        <dbReference type="Proteomes" id="UP000439113"/>
    </source>
</evidence>
<evidence type="ECO:0000313" key="2">
    <source>
        <dbReference type="EMBL" id="MTV31549.1"/>
    </source>
</evidence>
<protein>
    <recommendedName>
        <fullName evidence="4">Nuclease homologue</fullName>
    </recommendedName>
</protein>
<dbReference type="OrthoDB" id="7618306at2"/>
<dbReference type="Proteomes" id="UP000439113">
    <property type="component" value="Unassembled WGS sequence"/>
</dbReference>
<proteinExistence type="predicted"/>
<dbReference type="EMBL" id="WNKS01000008">
    <property type="protein sequence ID" value="MTV31549.1"/>
    <property type="molecule type" value="Genomic_DNA"/>
</dbReference>
<organism evidence="2 3">
    <name type="scientific">Rhodoblastus acidophilus</name>
    <name type="common">Rhodopseudomonas acidophila</name>
    <dbReference type="NCBI Taxonomy" id="1074"/>
    <lineage>
        <taxon>Bacteria</taxon>
        <taxon>Pseudomonadati</taxon>
        <taxon>Pseudomonadota</taxon>
        <taxon>Alphaproteobacteria</taxon>
        <taxon>Hyphomicrobiales</taxon>
        <taxon>Rhodoblastaceae</taxon>
        <taxon>Rhodoblastus</taxon>
    </lineage>
</organism>
<gene>
    <name evidence="2" type="ORF">GJ654_11135</name>
</gene>
<dbReference type="AlphaFoldDB" id="A0A6N8DM50"/>
<feature type="chain" id="PRO_5026748768" description="Nuclease homologue" evidence="1">
    <location>
        <begin position="20"/>
        <end position="263"/>
    </location>
</feature>
<sequence>MRLALAACLIVARLSPALGAECPAGPREPVEVASVDHRLDIRLADGRLIYFPALEPPRASSAQPDRVATIAAETQAFLHGKTLFLEKLGVVDRWGRMPALLFLPDQDESVDEILVGAGLAMRGAGAAPCDRGVRLAEAAARAAGAGLWSDPAFAVLVADRTQDFVGRDGALTLVEGRVASVGRTSARLYLNFGGFGGFYATIAKRHMQAFERAGFSEAALRRSELRLRGVVELTRGPHMELFHPEQIEFMDEPRDANPSGQKF</sequence>
<dbReference type="InterPro" id="IPR035437">
    <property type="entry name" value="SNase_OB-fold_sf"/>
</dbReference>
<comment type="caution">
    <text evidence="2">The sequence shown here is derived from an EMBL/GenBank/DDBJ whole genome shotgun (WGS) entry which is preliminary data.</text>
</comment>
<evidence type="ECO:0000256" key="1">
    <source>
        <dbReference type="SAM" id="SignalP"/>
    </source>
</evidence>
<name>A0A6N8DM50_RHOAC</name>
<feature type="signal peptide" evidence="1">
    <location>
        <begin position="1"/>
        <end position="19"/>
    </location>
</feature>
<evidence type="ECO:0008006" key="4">
    <source>
        <dbReference type="Google" id="ProtNLM"/>
    </source>
</evidence>